<dbReference type="Proteomes" id="UP000625711">
    <property type="component" value="Unassembled WGS sequence"/>
</dbReference>
<gene>
    <name evidence="2" type="ORF">GWI33_005169</name>
</gene>
<dbReference type="AlphaFoldDB" id="A0A834ME27"/>
<reference evidence="2" key="1">
    <citation type="submission" date="2020-08" db="EMBL/GenBank/DDBJ databases">
        <title>Genome sequencing and assembly of the red palm weevil Rhynchophorus ferrugineus.</title>
        <authorList>
            <person name="Dias G.B."/>
            <person name="Bergman C.M."/>
            <person name="Manee M."/>
        </authorList>
    </citation>
    <scope>NUCLEOTIDE SEQUENCE</scope>
    <source>
        <strain evidence="2">AA-2017</strain>
        <tissue evidence="2">Whole larva</tissue>
    </source>
</reference>
<evidence type="ECO:0000313" key="3">
    <source>
        <dbReference type="Proteomes" id="UP000625711"/>
    </source>
</evidence>
<protein>
    <submittedName>
        <fullName evidence="2">Uncharacterized protein</fullName>
    </submittedName>
</protein>
<dbReference type="EMBL" id="JAACXV010000259">
    <property type="protein sequence ID" value="KAF7281111.1"/>
    <property type="molecule type" value="Genomic_DNA"/>
</dbReference>
<evidence type="ECO:0000313" key="2">
    <source>
        <dbReference type="EMBL" id="KAF7281111.1"/>
    </source>
</evidence>
<feature type="compositionally biased region" description="Basic residues" evidence="1">
    <location>
        <begin position="54"/>
        <end position="65"/>
    </location>
</feature>
<sequence>MSYQEYTYRNEATDDETISEDRLKIPNSRKKKRLKLMKTPQEETDVNQTGCGRGLHHHSIKKKPTPIKTMANSHTKHKGSS</sequence>
<accession>A0A834ME27</accession>
<comment type="caution">
    <text evidence="2">The sequence shown here is derived from an EMBL/GenBank/DDBJ whole genome shotgun (WGS) entry which is preliminary data.</text>
</comment>
<evidence type="ECO:0000256" key="1">
    <source>
        <dbReference type="SAM" id="MobiDB-lite"/>
    </source>
</evidence>
<name>A0A834ME27_RHYFE</name>
<keyword evidence="3" id="KW-1185">Reference proteome</keyword>
<feature type="region of interest" description="Disordered" evidence="1">
    <location>
        <begin position="36"/>
        <end position="81"/>
    </location>
</feature>
<organism evidence="2 3">
    <name type="scientific">Rhynchophorus ferrugineus</name>
    <name type="common">Red palm weevil</name>
    <name type="synonym">Curculio ferrugineus</name>
    <dbReference type="NCBI Taxonomy" id="354439"/>
    <lineage>
        <taxon>Eukaryota</taxon>
        <taxon>Metazoa</taxon>
        <taxon>Ecdysozoa</taxon>
        <taxon>Arthropoda</taxon>
        <taxon>Hexapoda</taxon>
        <taxon>Insecta</taxon>
        <taxon>Pterygota</taxon>
        <taxon>Neoptera</taxon>
        <taxon>Endopterygota</taxon>
        <taxon>Coleoptera</taxon>
        <taxon>Polyphaga</taxon>
        <taxon>Cucujiformia</taxon>
        <taxon>Curculionidae</taxon>
        <taxon>Dryophthorinae</taxon>
        <taxon>Rhynchophorus</taxon>
    </lineage>
</organism>
<proteinExistence type="predicted"/>